<dbReference type="InterPro" id="IPR001254">
    <property type="entry name" value="Trypsin_dom"/>
</dbReference>
<sequence>MTQARLRITLILMLWNIPATTWALGDLTILPRPQIVGGLEAQSGEFPAFALMVATSSDTDRRGRCGGALITPNKILTAAHCIVLREADTQYLMVPGFYNQSSEQQDLIGIGVAEIHTHPSFDEYALENDIAILTLQRTAVSPTAPIFVGNDQLVGRRSTVIGAGLIDNDNAILADTLKKFTTTLVSNETCNLHPDISQFFTSALICVPPPETPPSSACFGDSGSPLMITINGRSVIAGVASFLASNDDCATQNSFAGYTRTSSFIDFIKQHAPEARLIYSSNDVSLPPLLDLLLSAP</sequence>
<gene>
    <name evidence="5" type="ORF">DFR28_104322</name>
</gene>
<dbReference type="PROSITE" id="PS50240">
    <property type="entry name" value="TRYPSIN_DOM"/>
    <property type="match status" value="1"/>
</dbReference>
<dbReference type="PRINTS" id="PR00722">
    <property type="entry name" value="CHYMOTRYPSIN"/>
</dbReference>
<dbReference type="PANTHER" id="PTHR24276">
    <property type="entry name" value="POLYSERASE-RELATED"/>
    <property type="match status" value="1"/>
</dbReference>
<dbReference type="PROSITE" id="PS00134">
    <property type="entry name" value="TRYPSIN_HIS"/>
    <property type="match status" value="1"/>
</dbReference>
<dbReference type="Proteomes" id="UP000253083">
    <property type="component" value="Unassembled WGS sequence"/>
</dbReference>
<organism evidence="5 6">
    <name type="scientific">Arenicella xantha</name>
    <dbReference type="NCBI Taxonomy" id="644221"/>
    <lineage>
        <taxon>Bacteria</taxon>
        <taxon>Pseudomonadati</taxon>
        <taxon>Pseudomonadota</taxon>
        <taxon>Gammaproteobacteria</taxon>
        <taxon>Arenicellales</taxon>
        <taxon>Arenicellaceae</taxon>
        <taxon>Arenicella</taxon>
    </lineage>
</organism>
<comment type="caution">
    <text evidence="5">The sequence shown here is derived from an EMBL/GenBank/DDBJ whole genome shotgun (WGS) entry which is preliminary data.</text>
</comment>
<evidence type="ECO:0000313" key="5">
    <source>
        <dbReference type="EMBL" id="RBP49391.1"/>
    </source>
</evidence>
<dbReference type="EMBL" id="QNRT01000004">
    <property type="protein sequence ID" value="RBP49391.1"/>
    <property type="molecule type" value="Genomic_DNA"/>
</dbReference>
<proteinExistence type="inferred from homology"/>
<dbReference type="InterPro" id="IPR001314">
    <property type="entry name" value="Peptidase_S1A"/>
</dbReference>
<keyword evidence="2" id="KW-1015">Disulfide bond</keyword>
<keyword evidence="6" id="KW-1185">Reference proteome</keyword>
<evidence type="ECO:0000259" key="4">
    <source>
        <dbReference type="PROSITE" id="PS50240"/>
    </source>
</evidence>
<evidence type="ECO:0000256" key="1">
    <source>
        <dbReference type="ARBA" id="ARBA00007664"/>
    </source>
</evidence>
<name>A0A395JK17_9GAMM</name>
<dbReference type="CDD" id="cd00190">
    <property type="entry name" value="Tryp_SPc"/>
    <property type="match status" value="1"/>
</dbReference>
<feature type="domain" description="Peptidase S1" evidence="4">
    <location>
        <begin position="35"/>
        <end position="273"/>
    </location>
</feature>
<dbReference type="InParanoid" id="A0A395JK17"/>
<dbReference type="InterPro" id="IPR043504">
    <property type="entry name" value="Peptidase_S1_PA_chymotrypsin"/>
</dbReference>
<dbReference type="OrthoDB" id="9813836at2"/>
<dbReference type="Pfam" id="PF00089">
    <property type="entry name" value="Trypsin"/>
    <property type="match status" value="1"/>
</dbReference>
<dbReference type="GO" id="GO:0004252">
    <property type="term" value="F:serine-type endopeptidase activity"/>
    <property type="evidence" value="ECO:0007669"/>
    <property type="project" value="InterPro"/>
</dbReference>
<dbReference type="SUPFAM" id="SSF50494">
    <property type="entry name" value="Trypsin-like serine proteases"/>
    <property type="match status" value="1"/>
</dbReference>
<keyword evidence="3" id="KW-0645">Protease</keyword>
<evidence type="ECO:0000256" key="3">
    <source>
        <dbReference type="RuleBase" id="RU363034"/>
    </source>
</evidence>
<reference evidence="5 6" key="1">
    <citation type="submission" date="2018-06" db="EMBL/GenBank/DDBJ databases">
        <title>Genomic Encyclopedia of Type Strains, Phase IV (KMG-IV): sequencing the most valuable type-strain genomes for metagenomic binning, comparative biology and taxonomic classification.</title>
        <authorList>
            <person name="Goeker M."/>
        </authorList>
    </citation>
    <scope>NUCLEOTIDE SEQUENCE [LARGE SCALE GENOMIC DNA]</scope>
    <source>
        <strain evidence="5 6">DSM 24032</strain>
    </source>
</reference>
<dbReference type="InterPro" id="IPR018114">
    <property type="entry name" value="TRYPSIN_HIS"/>
</dbReference>
<dbReference type="SMART" id="SM00020">
    <property type="entry name" value="Tryp_SPc"/>
    <property type="match status" value="1"/>
</dbReference>
<dbReference type="GO" id="GO:0006508">
    <property type="term" value="P:proteolysis"/>
    <property type="evidence" value="ECO:0007669"/>
    <property type="project" value="UniProtKB-KW"/>
</dbReference>
<evidence type="ECO:0000313" key="6">
    <source>
        <dbReference type="Proteomes" id="UP000253083"/>
    </source>
</evidence>
<dbReference type="FunFam" id="2.40.10.10:FF:000068">
    <property type="entry name" value="transmembrane protease serine 2"/>
    <property type="match status" value="1"/>
</dbReference>
<dbReference type="InterPro" id="IPR050430">
    <property type="entry name" value="Peptidase_S1"/>
</dbReference>
<protein>
    <submittedName>
        <fullName evidence="5">Trypsin</fullName>
    </submittedName>
</protein>
<evidence type="ECO:0000256" key="2">
    <source>
        <dbReference type="ARBA" id="ARBA00023157"/>
    </source>
</evidence>
<comment type="similarity">
    <text evidence="1">Belongs to the peptidase S1 family.</text>
</comment>
<accession>A0A395JK17</accession>
<keyword evidence="3" id="KW-0378">Hydrolase</keyword>
<dbReference type="PROSITE" id="PS00135">
    <property type="entry name" value="TRYPSIN_SER"/>
    <property type="match status" value="1"/>
</dbReference>
<dbReference type="InterPro" id="IPR033116">
    <property type="entry name" value="TRYPSIN_SER"/>
</dbReference>
<dbReference type="InterPro" id="IPR009003">
    <property type="entry name" value="Peptidase_S1_PA"/>
</dbReference>
<dbReference type="AlphaFoldDB" id="A0A395JK17"/>
<keyword evidence="3" id="KW-0720">Serine protease</keyword>
<dbReference type="PANTHER" id="PTHR24276:SF98">
    <property type="entry name" value="FI18310P1-RELATED"/>
    <property type="match status" value="1"/>
</dbReference>
<dbReference type="Gene3D" id="2.40.10.10">
    <property type="entry name" value="Trypsin-like serine proteases"/>
    <property type="match status" value="1"/>
</dbReference>